<sequence length="237" mass="27068">MEKIKYLCQLFSLIIISLSIIGGSPTFAHGVEGEPLPSGIVIGDGKGIHVQSDGEYLVEIKDVLPGKKWTIDIDLMSVDKRESYDLSMQIFKPTLNGPIDFSQAIHMVLNYAGKKMYDGPASGISDTINLQETEYSLGTFHPGDSKRLRAVFEMDHTYTKNDFQVKSMMENVWKFRATKNQEPERTEDNKQTKRKLFFPQTGEEWRNVLIYISLGLFIVLMAVLIFKKKYDDQKKRS</sequence>
<organism evidence="2 4">
    <name type="scientific">Enterococcus haemoperoxidus ATCC BAA-382</name>
    <dbReference type="NCBI Taxonomy" id="1158608"/>
    <lineage>
        <taxon>Bacteria</taxon>
        <taxon>Bacillati</taxon>
        <taxon>Bacillota</taxon>
        <taxon>Bacilli</taxon>
        <taxon>Lactobacillales</taxon>
        <taxon>Enterococcaceae</taxon>
        <taxon>Enterococcus</taxon>
    </lineage>
</organism>
<dbReference type="OrthoDB" id="2194994at2"/>
<reference evidence="3 5" key="2">
    <citation type="submission" date="2013-03" db="EMBL/GenBank/DDBJ databases">
        <title>The Genome Sequence of Enterococcus haemoperoxidus BAA-382 (PacBio/Illumina hybrid assembly).</title>
        <authorList>
            <consortium name="The Broad Institute Genomics Platform"/>
            <consortium name="The Broad Institute Genome Sequencing Center for Infectious Disease"/>
            <person name="Earl A."/>
            <person name="Russ C."/>
            <person name="Gilmore M."/>
            <person name="Surin D."/>
            <person name="Walker B."/>
            <person name="Young S."/>
            <person name="Zeng Q."/>
            <person name="Gargeya S."/>
            <person name="Fitzgerald M."/>
            <person name="Haas B."/>
            <person name="Abouelleil A."/>
            <person name="Allen A.W."/>
            <person name="Alvarado L."/>
            <person name="Arachchi H.M."/>
            <person name="Berlin A.M."/>
            <person name="Chapman S.B."/>
            <person name="Gainer-Dewar J."/>
            <person name="Goldberg J."/>
            <person name="Griggs A."/>
            <person name="Gujja S."/>
            <person name="Hansen M."/>
            <person name="Howarth C."/>
            <person name="Imamovic A."/>
            <person name="Ireland A."/>
            <person name="Larimer J."/>
            <person name="McCowan C."/>
            <person name="Murphy C."/>
            <person name="Pearson M."/>
            <person name="Poon T.W."/>
            <person name="Priest M."/>
            <person name="Roberts A."/>
            <person name="Saif S."/>
            <person name="Shea T."/>
            <person name="Sisk P."/>
            <person name="Sykes S."/>
            <person name="Wortman J."/>
            <person name="Nusbaum C."/>
            <person name="Birren B."/>
        </authorList>
    </citation>
    <scope>NUCLEOTIDE SEQUENCE [LARGE SCALE GENOMIC DNA]</scope>
    <source>
        <strain evidence="3 5">ATCC BAA-382</strain>
    </source>
</reference>
<dbReference type="EMBL" id="AJAR01000024">
    <property type="protein sequence ID" value="EOH93552.1"/>
    <property type="molecule type" value="Genomic_DNA"/>
</dbReference>
<name>R2QAW2_9ENTE</name>
<comment type="caution">
    <text evidence="2">The sequence shown here is derived from an EMBL/GenBank/DDBJ whole genome shotgun (WGS) entry which is preliminary data.</text>
</comment>
<dbReference type="PATRIC" id="fig|1158608.3.peg.2441"/>
<evidence type="ECO:0000313" key="3">
    <source>
        <dbReference type="EMBL" id="EOT63387.1"/>
    </source>
</evidence>
<dbReference type="eggNOG" id="ENOG5030KI0">
    <property type="taxonomic scope" value="Bacteria"/>
</dbReference>
<dbReference type="NCBIfam" id="TIGR01167">
    <property type="entry name" value="LPXTG_anchor"/>
    <property type="match status" value="1"/>
</dbReference>
<feature type="transmembrane region" description="Helical" evidence="1">
    <location>
        <begin position="208"/>
        <end position="226"/>
    </location>
</feature>
<keyword evidence="1" id="KW-0472">Membrane</keyword>
<evidence type="ECO:0000313" key="5">
    <source>
        <dbReference type="Proteomes" id="UP000014197"/>
    </source>
</evidence>
<protein>
    <submittedName>
        <fullName evidence="2">LPXTG-domain-containing protein cell wall anchor domain</fullName>
    </submittedName>
</protein>
<keyword evidence="1" id="KW-0812">Transmembrane</keyword>
<reference evidence="2 4" key="1">
    <citation type="submission" date="2013-02" db="EMBL/GenBank/DDBJ databases">
        <title>The Genome Sequence of Enterococcus haemoperoxidus BAA-382.</title>
        <authorList>
            <consortium name="The Broad Institute Genome Sequencing Platform"/>
            <consortium name="The Broad Institute Genome Sequencing Center for Infectious Disease"/>
            <person name="Earl A.M."/>
            <person name="Gilmore M.S."/>
            <person name="Lebreton F."/>
            <person name="Walker B."/>
            <person name="Young S.K."/>
            <person name="Zeng Q."/>
            <person name="Gargeya S."/>
            <person name="Fitzgerald M."/>
            <person name="Haas B."/>
            <person name="Abouelleil A."/>
            <person name="Alvarado L."/>
            <person name="Arachchi H.M."/>
            <person name="Berlin A.M."/>
            <person name="Chapman S.B."/>
            <person name="Dewar J."/>
            <person name="Goldberg J."/>
            <person name="Griggs A."/>
            <person name="Gujja S."/>
            <person name="Hansen M."/>
            <person name="Howarth C."/>
            <person name="Imamovic A."/>
            <person name="Larimer J."/>
            <person name="McCowan C."/>
            <person name="Murphy C."/>
            <person name="Neiman D."/>
            <person name="Pearson M."/>
            <person name="Priest M."/>
            <person name="Roberts A."/>
            <person name="Saif S."/>
            <person name="Shea T."/>
            <person name="Sisk P."/>
            <person name="Sykes S."/>
            <person name="Wortman J."/>
            <person name="Nusbaum C."/>
            <person name="Birren B."/>
        </authorList>
    </citation>
    <scope>NUCLEOTIDE SEQUENCE [LARGE SCALE GENOMIC DNA]</scope>
    <source>
        <strain evidence="2 4">ATCC BAA-382</strain>
    </source>
</reference>
<evidence type="ECO:0000256" key="1">
    <source>
        <dbReference type="SAM" id="Phobius"/>
    </source>
</evidence>
<accession>R2QAW2</accession>
<evidence type="ECO:0000313" key="4">
    <source>
        <dbReference type="Proteomes" id="UP000013858"/>
    </source>
</evidence>
<evidence type="ECO:0000313" key="2">
    <source>
        <dbReference type="EMBL" id="EOH93552.1"/>
    </source>
</evidence>
<dbReference type="AlphaFoldDB" id="R2QAW2"/>
<dbReference type="STRING" id="155618.RV06_GL001682"/>
<dbReference type="Proteomes" id="UP000014197">
    <property type="component" value="Unassembled WGS sequence"/>
</dbReference>
<keyword evidence="5" id="KW-1185">Reference proteome</keyword>
<proteinExistence type="predicted"/>
<dbReference type="EMBL" id="ASVY01000001">
    <property type="protein sequence ID" value="EOT63387.1"/>
    <property type="molecule type" value="Genomic_DNA"/>
</dbReference>
<dbReference type="Proteomes" id="UP000013858">
    <property type="component" value="Unassembled WGS sequence"/>
</dbReference>
<dbReference type="RefSeq" id="WP_010762665.1">
    <property type="nucleotide sequence ID" value="NZ_KB946316.1"/>
</dbReference>
<gene>
    <name evidence="3" type="ORF">I583_00187</name>
    <name evidence="2" type="ORF">UAW_02502</name>
</gene>
<keyword evidence="1" id="KW-1133">Transmembrane helix</keyword>